<reference evidence="13 14" key="1">
    <citation type="submission" date="2021-04" db="EMBL/GenBank/DDBJ databases">
        <authorList>
            <person name="Rakotoarivonina H."/>
        </authorList>
    </citation>
    <scope>NUCLEOTIDE SEQUENCE [LARGE SCALE GENOMIC DNA]</scope>
    <source>
        <strain evidence="13 14">XE</strain>
    </source>
</reference>
<dbReference type="InterPro" id="IPR000866">
    <property type="entry name" value="AhpC/TSA"/>
</dbReference>
<dbReference type="Proteomes" id="UP000681526">
    <property type="component" value="Unassembled WGS sequence"/>
</dbReference>
<comment type="caution">
    <text evidence="13">The sequence shown here is derived from an EMBL/GenBank/DDBJ whole genome shotgun (WGS) entry which is preliminary data.</text>
</comment>
<dbReference type="PROSITE" id="PS51352">
    <property type="entry name" value="THIOREDOXIN_2"/>
    <property type="match status" value="1"/>
</dbReference>
<evidence type="ECO:0000313" key="14">
    <source>
        <dbReference type="Proteomes" id="UP000681526"/>
    </source>
</evidence>
<dbReference type="CDD" id="cd03017">
    <property type="entry name" value="PRX_BCP"/>
    <property type="match status" value="1"/>
</dbReference>
<dbReference type="Gene3D" id="3.40.30.10">
    <property type="entry name" value="Glutaredoxin"/>
    <property type="match status" value="1"/>
</dbReference>
<evidence type="ECO:0000256" key="10">
    <source>
        <dbReference type="ARBA" id="ARBA00041373"/>
    </source>
</evidence>
<feature type="domain" description="Thioredoxin" evidence="12">
    <location>
        <begin position="3"/>
        <end position="155"/>
    </location>
</feature>
<gene>
    <name evidence="13" type="primary">txxe 1200</name>
    <name evidence="13" type="ORF">TXXE_05315</name>
</gene>
<evidence type="ECO:0000259" key="12">
    <source>
        <dbReference type="PROSITE" id="PS51352"/>
    </source>
</evidence>
<keyword evidence="6" id="KW-1015">Disulfide bond</keyword>
<dbReference type="RefSeq" id="WP_213483755.1">
    <property type="nucleotide sequence ID" value="NZ_CAJRAY010000024.1"/>
</dbReference>
<dbReference type="EMBL" id="CAJRAY010000024">
    <property type="protein sequence ID" value="CAG5081679.1"/>
    <property type="molecule type" value="Genomic_DNA"/>
</dbReference>
<dbReference type="PANTHER" id="PTHR42801:SF4">
    <property type="entry name" value="AHPC_TSA FAMILY PROTEIN"/>
    <property type="match status" value="1"/>
</dbReference>
<evidence type="ECO:0000256" key="2">
    <source>
        <dbReference type="ARBA" id="ARBA00013017"/>
    </source>
</evidence>
<protein>
    <recommendedName>
        <fullName evidence="2">thioredoxin-dependent peroxiredoxin</fullName>
        <ecNumber evidence="2">1.11.1.24</ecNumber>
    </recommendedName>
    <alternativeName>
        <fullName evidence="10">Bacterioferritin comigratory protein</fullName>
    </alternativeName>
    <alternativeName>
        <fullName evidence="8">Thioredoxin peroxidase</fullName>
    </alternativeName>
</protein>
<name>A0ABN7RNZ2_THEXY</name>
<evidence type="ECO:0000256" key="7">
    <source>
        <dbReference type="ARBA" id="ARBA00023284"/>
    </source>
</evidence>
<comment type="similarity">
    <text evidence="9">Belongs to the peroxiredoxin family. BCP/PrxQ subfamily.</text>
</comment>
<keyword evidence="7" id="KW-0676">Redox-active center</keyword>
<evidence type="ECO:0000256" key="1">
    <source>
        <dbReference type="ARBA" id="ARBA00003330"/>
    </source>
</evidence>
<keyword evidence="14" id="KW-1185">Reference proteome</keyword>
<keyword evidence="5" id="KW-0560">Oxidoreductase</keyword>
<sequence>MTLSIGAKAPDFTLPSADGDIRLSDFRGKLVVLYFYPKDMTQTCTQQACGFRDAYSELTAHGAVVIGVSTDEVERHIRFRDKYGLPFLLLSDPDHEVCEKYGVWQQKKMYGREYMGIVRSTFLIDEEGRLIREWRNVRLKGHIDAVLQAIREYRESTSTEQKSAAAPTV</sequence>
<evidence type="ECO:0000256" key="8">
    <source>
        <dbReference type="ARBA" id="ARBA00032824"/>
    </source>
</evidence>
<evidence type="ECO:0000313" key="13">
    <source>
        <dbReference type="EMBL" id="CAG5081679.1"/>
    </source>
</evidence>
<dbReference type="NCBIfam" id="NF006960">
    <property type="entry name" value="PRK09437.1"/>
    <property type="match status" value="1"/>
</dbReference>
<dbReference type="PANTHER" id="PTHR42801">
    <property type="entry name" value="THIOREDOXIN-DEPENDENT PEROXIDE REDUCTASE"/>
    <property type="match status" value="1"/>
</dbReference>
<evidence type="ECO:0000256" key="9">
    <source>
        <dbReference type="ARBA" id="ARBA00038489"/>
    </source>
</evidence>
<accession>A0ABN7RNZ2</accession>
<keyword evidence="4" id="KW-0049">Antioxidant</keyword>
<keyword evidence="3" id="KW-0575">Peroxidase</keyword>
<comment type="function">
    <text evidence="1">Thiol-specific peroxidase that catalyzes the reduction of hydrogen peroxide and organic hydroperoxides to water and alcohols, respectively. Plays a role in cell protection against oxidative stress by detoxifying peroxides and as sensor of hydrogen peroxide-mediated signaling events.</text>
</comment>
<evidence type="ECO:0000256" key="4">
    <source>
        <dbReference type="ARBA" id="ARBA00022862"/>
    </source>
</evidence>
<dbReference type="InterPro" id="IPR036249">
    <property type="entry name" value="Thioredoxin-like_sf"/>
</dbReference>
<dbReference type="EC" id="1.11.1.24" evidence="2"/>
<evidence type="ECO:0000256" key="11">
    <source>
        <dbReference type="ARBA" id="ARBA00049091"/>
    </source>
</evidence>
<dbReference type="InterPro" id="IPR013766">
    <property type="entry name" value="Thioredoxin_domain"/>
</dbReference>
<dbReference type="Pfam" id="PF00578">
    <property type="entry name" value="AhpC-TSA"/>
    <property type="match status" value="1"/>
</dbReference>
<dbReference type="SUPFAM" id="SSF52833">
    <property type="entry name" value="Thioredoxin-like"/>
    <property type="match status" value="1"/>
</dbReference>
<proteinExistence type="inferred from homology"/>
<comment type="catalytic activity">
    <reaction evidence="11">
        <text>a hydroperoxide + [thioredoxin]-dithiol = an alcohol + [thioredoxin]-disulfide + H2O</text>
        <dbReference type="Rhea" id="RHEA:62620"/>
        <dbReference type="Rhea" id="RHEA-COMP:10698"/>
        <dbReference type="Rhea" id="RHEA-COMP:10700"/>
        <dbReference type="ChEBI" id="CHEBI:15377"/>
        <dbReference type="ChEBI" id="CHEBI:29950"/>
        <dbReference type="ChEBI" id="CHEBI:30879"/>
        <dbReference type="ChEBI" id="CHEBI:35924"/>
        <dbReference type="ChEBI" id="CHEBI:50058"/>
        <dbReference type="EC" id="1.11.1.24"/>
    </reaction>
</comment>
<evidence type="ECO:0000256" key="3">
    <source>
        <dbReference type="ARBA" id="ARBA00022559"/>
    </source>
</evidence>
<evidence type="ECO:0000256" key="5">
    <source>
        <dbReference type="ARBA" id="ARBA00023002"/>
    </source>
</evidence>
<organism evidence="13 14">
    <name type="scientific">Thermobacillus xylanilyticus</name>
    <dbReference type="NCBI Taxonomy" id="76633"/>
    <lineage>
        <taxon>Bacteria</taxon>
        <taxon>Bacillati</taxon>
        <taxon>Bacillota</taxon>
        <taxon>Bacilli</taxon>
        <taxon>Bacillales</taxon>
        <taxon>Paenibacillaceae</taxon>
        <taxon>Thermobacillus</taxon>
    </lineage>
</organism>
<evidence type="ECO:0000256" key="6">
    <source>
        <dbReference type="ARBA" id="ARBA00023157"/>
    </source>
</evidence>
<dbReference type="InterPro" id="IPR050924">
    <property type="entry name" value="Peroxiredoxin_BCP/PrxQ"/>
</dbReference>